<evidence type="ECO:0000313" key="2">
    <source>
        <dbReference type="Proteomes" id="UP000183952"/>
    </source>
</evidence>
<name>A0A1M6N5S8_9CLOT</name>
<proteinExistence type="predicted"/>
<protein>
    <submittedName>
        <fullName evidence="1">Uncharacterized protein</fullName>
    </submittedName>
</protein>
<evidence type="ECO:0000313" key="1">
    <source>
        <dbReference type="EMBL" id="SHJ91058.1"/>
    </source>
</evidence>
<dbReference type="AlphaFoldDB" id="A0A1M6N5S8"/>
<gene>
    <name evidence="1" type="ORF">SAMN02745248_01281</name>
</gene>
<dbReference type="EMBL" id="FRAD01000009">
    <property type="protein sequence ID" value="SHJ91058.1"/>
    <property type="molecule type" value="Genomic_DNA"/>
</dbReference>
<keyword evidence="2" id="KW-1185">Reference proteome</keyword>
<accession>A0A1M6N5S8</accession>
<reference evidence="1 2" key="1">
    <citation type="submission" date="2016-11" db="EMBL/GenBank/DDBJ databases">
        <authorList>
            <person name="Jaros S."/>
            <person name="Januszkiewicz K."/>
            <person name="Wedrychowicz H."/>
        </authorList>
    </citation>
    <scope>NUCLEOTIDE SEQUENCE [LARGE SCALE GENOMIC DNA]</scope>
    <source>
        <strain evidence="1 2">DSM 3090</strain>
    </source>
</reference>
<dbReference type="RefSeq" id="WP_072903292.1">
    <property type="nucleotide sequence ID" value="NZ_FRAD01000009.1"/>
</dbReference>
<dbReference type="Proteomes" id="UP000183952">
    <property type="component" value="Unassembled WGS sequence"/>
</dbReference>
<sequence length="281" mass="32886">MKSKLLSLFLSAFVVIGTMFFLTKPASAVTAEDIYYKNAFDVTANVVGYNLKEQWQLSELQQMISDARIKIKKLNPKSDAIPVFSQLLDERQQEVFVLLKKRVDNLSMVNEPYICYYQYELDEIRTIMNEIIKICDKYPTDILEKVEQYQEEKIQKALEVFNLCKANPTEDNINYASCAIYDLSNINENHPKKAFVDNLLVEFQKIQEEFYSNTNNNIKEILKGVLDNPILREEFGKYFDKDTMGKLAGSLEEIKKFIDDHDVEYIMDLIEKIEMNHFIMK</sequence>
<dbReference type="STRING" id="1121331.SAMN02745248_01281"/>
<organism evidence="1 2">
    <name type="scientific">Hathewaya proteolytica DSM 3090</name>
    <dbReference type="NCBI Taxonomy" id="1121331"/>
    <lineage>
        <taxon>Bacteria</taxon>
        <taxon>Bacillati</taxon>
        <taxon>Bacillota</taxon>
        <taxon>Clostridia</taxon>
        <taxon>Eubacteriales</taxon>
        <taxon>Clostridiaceae</taxon>
        <taxon>Hathewaya</taxon>
    </lineage>
</organism>